<organism evidence="4 5">
    <name type="scientific">Rhipicephalus sanguineus</name>
    <name type="common">Brown dog tick</name>
    <name type="synonym">Ixodes sanguineus</name>
    <dbReference type="NCBI Taxonomy" id="34632"/>
    <lineage>
        <taxon>Eukaryota</taxon>
        <taxon>Metazoa</taxon>
        <taxon>Ecdysozoa</taxon>
        <taxon>Arthropoda</taxon>
        <taxon>Chelicerata</taxon>
        <taxon>Arachnida</taxon>
        <taxon>Acari</taxon>
        <taxon>Parasitiformes</taxon>
        <taxon>Ixodida</taxon>
        <taxon>Ixodoidea</taxon>
        <taxon>Ixodidae</taxon>
        <taxon>Rhipicephalinae</taxon>
        <taxon>Rhipicephalus</taxon>
        <taxon>Rhipicephalus</taxon>
    </lineage>
</organism>
<feature type="transmembrane region" description="Helical" evidence="2">
    <location>
        <begin position="12"/>
        <end position="30"/>
    </location>
</feature>
<dbReference type="SUPFAM" id="SSF53474">
    <property type="entry name" value="alpha/beta-Hydrolases"/>
    <property type="match status" value="1"/>
</dbReference>
<sequence>MAIIPRMKLSTQGELLVCVSCAVYVVYYILVVVRKPRLVCRAGRLRRFLSGGMDEFIRNYYWAPIWCFGANMQCLVGFLYNSWLPRLSYRRELLELSDRGLVALDWVNEDQTGPVVILAGGGFTDSQSRPWRALLPALTALGNPCVVVNGRGCGGVPLTTNRITYAASVSDFAEVVAEVRKRYPTECVLGVGVSLGGLQLALYLCQWGPRAQLDAAVAVSAPFQLGLASRNLGRWGTNMLLNVWMTRRFVRCLRDNEEVVRTAKVVEADKVFSCWTLSSFNKRYAAPVYGFPSLEDFYEHCSLKVRFLRRADGWAWCSVPLVFLFSSDDALNPRSASLEEEIMKSPWLAAVVTPRGGHMGFVDGWLWPRQPFYLERFVTSFVQEKTVSCMNTAGEKLNSCWKTLREDVQKAVIKAPTDQVVFYTCCSFYDMVSCANQSLTPCESSSSRQQALDSLFGVYRRSQSMVCGNYTEGSQACEALPKLPDLDANDRKIENYVELLAETAIAVGRTKSREVPSYKK</sequence>
<dbReference type="InterPro" id="IPR000073">
    <property type="entry name" value="AB_hydrolase_1"/>
</dbReference>
<accession>A0A9D4T524</accession>
<evidence type="ECO:0000313" key="5">
    <source>
        <dbReference type="Proteomes" id="UP000821837"/>
    </source>
</evidence>
<reference evidence="4" key="1">
    <citation type="journal article" date="2020" name="Cell">
        <title>Large-Scale Comparative Analyses of Tick Genomes Elucidate Their Genetic Diversity and Vector Capacities.</title>
        <authorList>
            <consortium name="Tick Genome and Microbiome Consortium (TIGMIC)"/>
            <person name="Jia N."/>
            <person name="Wang J."/>
            <person name="Shi W."/>
            <person name="Du L."/>
            <person name="Sun Y."/>
            <person name="Zhan W."/>
            <person name="Jiang J.F."/>
            <person name="Wang Q."/>
            <person name="Zhang B."/>
            <person name="Ji P."/>
            <person name="Bell-Sakyi L."/>
            <person name="Cui X.M."/>
            <person name="Yuan T.T."/>
            <person name="Jiang B.G."/>
            <person name="Yang W.F."/>
            <person name="Lam T.T."/>
            <person name="Chang Q.C."/>
            <person name="Ding S.J."/>
            <person name="Wang X.J."/>
            <person name="Zhu J.G."/>
            <person name="Ruan X.D."/>
            <person name="Zhao L."/>
            <person name="Wei J.T."/>
            <person name="Ye R.Z."/>
            <person name="Que T.C."/>
            <person name="Du C.H."/>
            <person name="Zhou Y.H."/>
            <person name="Cheng J.X."/>
            <person name="Dai P.F."/>
            <person name="Guo W.B."/>
            <person name="Han X.H."/>
            <person name="Huang E.J."/>
            <person name="Li L.F."/>
            <person name="Wei W."/>
            <person name="Gao Y.C."/>
            <person name="Liu J.Z."/>
            <person name="Shao H.Z."/>
            <person name="Wang X."/>
            <person name="Wang C.C."/>
            <person name="Yang T.C."/>
            <person name="Huo Q.B."/>
            <person name="Li W."/>
            <person name="Chen H.Y."/>
            <person name="Chen S.E."/>
            <person name="Zhou L.G."/>
            <person name="Ni X.B."/>
            <person name="Tian J.H."/>
            <person name="Sheng Y."/>
            <person name="Liu T."/>
            <person name="Pan Y.S."/>
            <person name="Xia L.Y."/>
            <person name="Li J."/>
            <person name="Zhao F."/>
            <person name="Cao W.C."/>
        </authorList>
    </citation>
    <scope>NUCLEOTIDE SEQUENCE</scope>
    <source>
        <strain evidence="4">Rsan-2018</strain>
    </source>
</reference>
<protein>
    <recommendedName>
        <fullName evidence="3">AB hydrolase-1 domain-containing protein</fullName>
    </recommendedName>
</protein>
<evidence type="ECO:0000313" key="4">
    <source>
        <dbReference type="EMBL" id="KAH7971913.1"/>
    </source>
</evidence>
<feature type="domain" description="AB hydrolase-1" evidence="3">
    <location>
        <begin position="115"/>
        <end position="362"/>
    </location>
</feature>
<evidence type="ECO:0000256" key="2">
    <source>
        <dbReference type="SAM" id="Phobius"/>
    </source>
</evidence>
<dbReference type="GO" id="GO:0008126">
    <property type="term" value="F:acetylesterase activity"/>
    <property type="evidence" value="ECO:0007669"/>
    <property type="project" value="TreeGrafter"/>
</dbReference>
<keyword evidence="2" id="KW-0812">Transmembrane</keyword>
<dbReference type="Proteomes" id="UP000821837">
    <property type="component" value="Chromosome 11"/>
</dbReference>
<keyword evidence="2" id="KW-0472">Membrane</keyword>
<comment type="caution">
    <text evidence="4">The sequence shown here is derived from an EMBL/GenBank/DDBJ whole genome shotgun (WGS) entry which is preliminary data.</text>
</comment>
<dbReference type="Pfam" id="PF12697">
    <property type="entry name" value="Abhydrolase_6"/>
    <property type="match status" value="1"/>
</dbReference>
<dbReference type="EMBL" id="JABSTV010001247">
    <property type="protein sequence ID" value="KAH7971913.1"/>
    <property type="molecule type" value="Genomic_DNA"/>
</dbReference>
<dbReference type="GO" id="GO:0047372">
    <property type="term" value="F:monoacylglycerol lipase activity"/>
    <property type="evidence" value="ECO:0007669"/>
    <property type="project" value="TreeGrafter"/>
</dbReference>
<comment type="similarity">
    <text evidence="1">Belongs to the AB hydrolase superfamily. AB hydrolase 4 family.</text>
</comment>
<dbReference type="Gene3D" id="3.40.50.1820">
    <property type="entry name" value="alpha/beta hydrolase"/>
    <property type="match status" value="1"/>
</dbReference>
<evidence type="ECO:0000256" key="1">
    <source>
        <dbReference type="ARBA" id="ARBA00010884"/>
    </source>
</evidence>
<keyword evidence="5" id="KW-1185">Reference proteome</keyword>
<gene>
    <name evidence="4" type="ORF">HPB52_003706</name>
</gene>
<evidence type="ECO:0000259" key="3">
    <source>
        <dbReference type="Pfam" id="PF12697"/>
    </source>
</evidence>
<feature type="transmembrane region" description="Helical" evidence="2">
    <location>
        <begin position="60"/>
        <end position="81"/>
    </location>
</feature>
<keyword evidence="2" id="KW-1133">Transmembrane helix</keyword>
<name>A0A9D4T524_RHISA</name>
<dbReference type="GO" id="GO:0051792">
    <property type="term" value="P:medium-chain fatty acid biosynthetic process"/>
    <property type="evidence" value="ECO:0007669"/>
    <property type="project" value="TreeGrafter"/>
</dbReference>
<dbReference type="VEuPathDB" id="VectorBase:RSAN_039026"/>
<dbReference type="InterPro" id="IPR050960">
    <property type="entry name" value="AB_hydrolase_4_sf"/>
</dbReference>
<dbReference type="GO" id="GO:0051793">
    <property type="term" value="P:medium-chain fatty acid catabolic process"/>
    <property type="evidence" value="ECO:0007669"/>
    <property type="project" value="TreeGrafter"/>
</dbReference>
<dbReference type="PANTHER" id="PTHR10794">
    <property type="entry name" value="ABHYDROLASE DOMAIN-CONTAINING PROTEIN"/>
    <property type="match status" value="1"/>
</dbReference>
<reference evidence="4" key="2">
    <citation type="submission" date="2021-09" db="EMBL/GenBank/DDBJ databases">
        <authorList>
            <person name="Jia N."/>
            <person name="Wang J."/>
            <person name="Shi W."/>
            <person name="Du L."/>
            <person name="Sun Y."/>
            <person name="Zhan W."/>
            <person name="Jiang J."/>
            <person name="Wang Q."/>
            <person name="Zhang B."/>
            <person name="Ji P."/>
            <person name="Sakyi L.B."/>
            <person name="Cui X."/>
            <person name="Yuan T."/>
            <person name="Jiang B."/>
            <person name="Yang W."/>
            <person name="Lam T.T.-Y."/>
            <person name="Chang Q."/>
            <person name="Ding S."/>
            <person name="Wang X."/>
            <person name="Zhu J."/>
            <person name="Ruan X."/>
            <person name="Zhao L."/>
            <person name="Wei J."/>
            <person name="Que T."/>
            <person name="Du C."/>
            <person name="Cheng J."/>
            <person name="Dai P."/>
            <person name="Han X."/>
            <person name="Huang E."/>
            <person name="Gao Y."/>
            <person name="Liu J."/>
            <person name="Shao H."/>
            <person name="Ye R."/>
            <person name="Li L."/>
            <person name="Wei W."/>
            <person name="Wang X."/>
            <person name="Wang C."/>
            <person name="Huo Q."/>
            <person name="Li W."/>
            <person name="Guo W."/>
            <person name="Chen H."/>
            <person name="Chen S."/>
            <person name="Zhou L."/>
            <person name="Zhou L."/>
            <person name="Ni X."/>
            <person name="Tian J."/>
            <person name="Zhou Y."/>
            <person name="Sheng Y."/>
            <person name="Liu T."/>
            <person name="Pan Y."/>
            <person name="Xia L."/>
            <person name="Li J."/>
            <person name="Zhao F."/>
            <person name="Cao W."/>
        </authorList>
    </citation>
    <scope>NUCLEOTIDE SEQUENCE</scope>
    <source>
        <strain evidence="4">Rsan-2018</strain>
        <tissue evidence="4">Larvae</tissue>
    </source>
</reference>
<proteinExistence type="inferred from homology"/>
<dbReference type="PANTHER" id="PTHR10794:SF63">
    <property type="entry name" value="ALPHA_BETA HYDROLASE 1, ISOFORM A"/>
    <property type="match status" value="1"/>
</dbReference>
<dbReference type="InterPro" id="IPR029058">
    <property type="entry name" value="AB_hydrolase_fold"/>
</dbReference>
<dbReference type="AlphaFoldDB" id="A0A9D4T524"/>